<keyword evidence="2" id="KW-1185">Reference proteome</keyword>
<evidence type="ECO:0000313" key="2">
    <source>
        <dbReference type="Proteomes" id="UP000002774"/>
    </source>
</evidence>
<dbReference type="HOGENOM" id="CLU_952275_0_0_10"/>
<evidence type="ECO:0000313" key="1">
    <source>
        <dbReference type="EMBL" id="EHQ28909.1"/>
    </source>
</evidence>
<reference evidence="1" key="1">
    <citation type="submission" date="2011-09" db="EMBL/GenBank/DDBJ databases">
        <title>The permanent draft genome of Mucilaginibacter paludis DSM 18603.</title>
        <authorList>
            <consortium name="US DOE Joint Genome Institute (JGI-PGF)"/>
            <person name="Lucas S."/>
            <person name="Han J."/>
            <person name="Lapidus A."/>
            <person name="Bruce D."/>
            <person name="Goodwin L."/>
            <person name="Pitluck S."/>
            <person name="Peters L."/>
            <person name="Kyrpides N."/>
            <person name="Mavromatis K."/>
            <person name="Ivanova N."/>
            <person name="Mikhailova N."/>
            <person name="Held B."/>
            <person name="Detter J.C."/>
            <person name="Tapia R."/>
            <person name="Han C."/>
            <person name="Land M."/>
            <person name="Hauser L."/>
            <person name="Markowitz V."/>
            <person name="Cheng J.-F."/>
            <person name="Hugenholtz P."/>
            <person name="Woyke T."/>
            <person name="Wu D."/>
            <person name="Tindall B."/>
            <person name="Brambilla E."/>
            <person name="Klenk H.-P."/>
            <person name="Eisen J.A."/>
        </authorList>
    </citation>
    <scope>NUCLEOTIDE SEQUENCE [LARGE SCALE GENOMIC DNA]</scope>
    <source>
        <strain evidence="1">DSM 18603</strain>
    </source>
</reference>
<dbReference type="Proteomes" id="UP000002774">
    <property type="component" value="Chromosome"/>
</dbReference>
<dbReference type="EMBL" id="CM001403">
    <property type="protein sequence ID" value="EHQ28909.1"/>
    <property type="molecule type" value="Genomic_DNA"/>
</dbReference>
<dbReference type="Gene3D" id="3.40.50.10320">
    <property type="entry name" value="LmbE-like"/>
    <property type="match status" value="1"/>
</dbReference>
<proteinExistence type="predicted"/>
<name>H1Y598_9SPHI</name>
<dbReference type="InterPro" id="IPR003737">
    <property type="entry name" value="GlcNAc_PI_deacetylase-related"/>
</dbReference>
<protein>
    <submittedName>
        <fullName evidence="1">LmbE family protein</fullName>
    </submittedName>
</protein>
<dbReference type="OrthoDB" id="937663at2"/>
<dbReference type="RefSeq" id="WP_008509870.1">
    <property type="nucleotide sequence ID" value="NZ_CM001403.1"/>
</dbReference>
<dbReference type="Pfam" id="PF02585">
    <property type="entry name" value="PIG-L"/>
    <property type="match status" value="1"/>
</dbReference>
<dbReference type="eggNOG" id="COG2120">
    <property type="taxonomic scope" value="Bacteria"/>
</dbReference>
<accession>H1Y598</accession>
<dbReference type="GO" id="GO:0016811">
    <property type="term" value="F:hydrolase activity, acting on carbon-nitrogen (but not peptide) bonds, in linear amides"/>
    <property type="evidence" value="ECO:0007669"/>
    <property type="project" value="TreeGrafter"/>
</dbReference>
<dbReference type="STRING" id="714943.Mucpa_4824"/>
<dbReference type="AlphaFoldDB" id="H1Y598"/>
<dbReference type="PANTHER" id="PTHR12993">
    <property type="entry name" value="N-ACETYLGLUCOSAMINYL-PHOSPHATIDYLINOSITOL DE-N-ACETYLASE-RELATED"/>
    <property type="match status" value="1"/>
</dbReference>
<dbReference type="SUPFAM" id="SSF102588">
    <property type="entry name" value="LmbE-like"/>
    <property type="match status" value="1"/>
</dbReference>
<gene>
    <name evidence="1" type="ORF">Mucpa_4824</name>
</gene>
<sequence length="310" mass="35190">MHKLVFAWFFVTLSVMLAFNVNGQQKTEAPRVLVVMAHPDDESILSVTIYKIAKEQHGIVDLFVITNGEAGYKYSILAEQYYGVPLTAEKVGRALLPDIRKKELRSAGHILGVSKYYYQDQPDSHYGLSEKEPLDTSWNTAIIKKRLNEVLTKSKYDFVFCVLPEPCTHGQHKAASLLALNSIAALPAASRPIILGARTRNKTDTICRFEQYLYYKATKTEPHTYQVDRTASFGFKNKLNYKVIANWEIAEHKSQGATQMTMNDGDLEEFWYFTLNGDAGLVKTRQLFNLLEQIPGAPPTDLDRTAFHRF</sequence>
<organism evidence="1 2">
    <name type="scientific">Mucilaginibacter paludis DSM 18603</name>
    <dbReference type="NCBI Taxonomy" id="714943"/>
    <lineage>
        <taxon>Bacteria</taxon>
        <taxon>Pseudomonadati</taxon>
        <taxon>Bacteroidota</taxon>
        <taxon>Sphingobacteriia</taxon>
        <taxon>Sphingobacteriales</taxon>
        <taxon>Sphingobacteriaceae</taxon>
        <taxon>Mucilaginibacter</taxon>
    </lineage>
</organism>
<dbReference type="InterPro" id="IPR024078">
    <property type="entry name" value="LmbE-like_dom_sf"/>
</dbReference>
<dbReference type="PANTHER" id="PTHR12993:SF11">
    <property type="entry name" value="N-ACETYLGLUCOSAMINYL-PHOSPHATIDYLINOSITOL DE-N-ACETYLASE"/>
    <property type="match status" value="1"/>
</dbReference>